<dbReference type="InterPro" id="IPR036291">
    <property type="entry name" value="NAD(P)-bd_dom_sf"/>
</dbReference>
<comment type="caution">
    <text evidence="3">The sequence shown here is derived from an EMBL/GenBank/DDBJ whole genome shotgun (WGS) entry which is preliminary data.</text>
</comment>
<name>A0A7W8E567_9BACT</name>
<dbReference type="EMBL" id="JACHIP010000005">
    <property type="protein sequence ID" value="MBB5059357.1"/>
    <property type="molecule type" value="Genomic_DNA"/>
</dbReference>
<organism evidence="3 4">
    <name type="scientific">Granulicella aggregans</name>
    <dbReference type="NCBI Taxonomy" id="474949"/>
    <lineage>
        <taxon>Bacteria</taxon>
        <taxon>Pseudomonadati</taxon>
        <taxon>Acidobacteriota</taxon>
        <taxon>Terriglobia</taxon>
        <taxon>Terriglobales</taxon>
        <taxon>Acidobacteriaceae</taxon>
        <taxon>Granulicella</taxon>
    </lineage>
</organism>
<reference evidence="3 4" key="1">
    <citation type="submission" date="2020-08" db="EMBL/GenBank/DDBJ databases">
        <title>Genomic Encyclopedia of Type Strains, Phase IV (KMG-V): Genome sequencing to study the core and pangenomes of soil and plant-associated prokaryotes.</title>
        <authorList>
            <person name="Whitman W."/>
        </authorList>
    </citation>
    <scope>NUCLEOTIDE SEQUENCE [LARGE SCALE GENOMIC DNA]</scope>
    <source>
        <strain evidence="3 4">M8UP14</strain>
    </source>
</reference>
<evidence type="ECO:0000313" key="3">
    <source>
        <dbReference type="EMBL" id="MBB5059357.1"/>
    </source>
</evidence>
<evidence type="ECO:0000313" key="4">
    <source>
        <dbReference type="Proteomes" id="UP000540989"/>
    </source>
</evidence>
<gene>
    <name evidence="3" type="ORF">HDF16_004080</name>
</gene>
<accession>A0A7W8E567</accession>
<dbReference type="Pfam" id="PF00106">
    <property type="entry name" value="adh_short"/>
    <property type="match status" value="1"/>
</dbReference>
<dbReference type="Gene3D" id="3.40.50.720">
    <property type="entry name" value="NAD(P)-binding Rossmann-like Domain"/>
    <property type="match status" value="1"/>
</dbReference>
<dbReference type="PRINTS" id="PR00081">
    <property type="entry name" value="GDHRDH"/>
</dbReference>
<evidence type="ECO:0000256" key="2">
    <source>
        <dbReference type="ARBA" id="ARBA00023002"/>
    </source>
</evidence>
<dbReference type="RefSeq" id="WP_184220643.1">
    <property type="nucleotide sequence ID" value="NZ_JACHIP010000005.1"/>
</dbReference>
<dbReference type="SUPFAM" id="SSF51735">
    <property type="entry name" value="NAD(P)-binding Rossmann-fold domains"/>
    <property type="match status" value="1"/>
</dbReference>
<keyword evidence="1" id="KW-0521">NADP</keyword>
<sequence>MARSDQAETSSTAAHIVSSELGCISQQTDPDWKYFPVKVLAYCASKAALNMLTVQLAYEFRDANICVNSVNPGYTATDLNGHSGPQTVEEGAAEIVRLALLDAPPTGKFLETSGELAW</sequence>
<dbReference type="GO" id="GO:0016491">
    <property type="term" value="F:oxidoreductase activity"/>
    <property type="evidence" value="ECO:0007669"/>
    <property type="project" value="UniProtKB-KW"/>
</dbReference>
<keyword evidence="4" id="KW-1185">Reference proteome</keyword>
<dbReference type="AlphaFoldDB" id="A0A7W8E567"/>
<dbReference type="PANTHER" id="PTHR43544:SF7">
    <property type="entry name" value="NADB-LER2"/>
    <property type="match status" value="1"/>
</dbReference>
<keyword evidence="2" id="KW-0560">Oxidoreductase</keyword>
<protein>
    <submittedName>
        <fullName evidence="3">NAD(P)-dependent dehydrogenase (Short-subunit alcohol dehydrogenase family)</fullName>
    </submittedName>
</protein>
<proteinExistence type="predicted"/>
<dbReference type="PROSITE" id="PS00061">
    <property type="entry name" value="ADH_SHORT"/>
    <property type="match status" value="1"/>
</dbReference>
<dbReference type="InterPro" id="IPR002347">
    <property type="entry name" value="SDR_fam"/>
</dbReference>
<dbReference type="Proteomes" id="UP000540989">
    <property type="component" value="Unassembled WGS sequence"/>
</dbReference>
<dbReference type="PANTHER" id="PTHR43544">
    <property type="entry name" value="SHORT-CHAIN DEHYDROGENASE/REDUCTASE"/>
    <property type="match status" value="1"/>
</dbReference>
<dbReference type="InterPro" id="IPR051468">
    <property type="entry name" value="Fungal_SecMetab_SDRs"/>
</dbReference>
<dbReference type="InterPro" id="IPR020904">
    <property type="entry name" value="Sc_DH/Rdtase_CS"/>
</dbReference>
<dbReference type="GO" id="GO:0005737">
    <property type="term" value="C:cytoplasm"/>
    <property type="evidence" value="ECO:0007669"/>
    <property type="project" value="TreeGrafter"/>
</dbReference>
<evidence type="ECO:0000256" key="1">
    <source>
        <dbReference type="ARBA" id="ARBA00022857"/>
    </source>
</evidence>